<dbReference type="InterPro" id="IPR006501">
    <property type="entry name" value="Pectinesterase_inhib_dom"/>
</dbReference>
<dbReference type="GO" id="GO:0004857">
    <property type="term" value="F:enzyme inhibitor activity"/>
    <property type="evidence" value="ECO:0007669"/>
    <property type="project" value="InterPro"/>
</dbReference>
<dbReference type="Gene3D" id="1.20.140.40">
    <property type="entry name" value="Invertase/pectin methylesterase inhibitor family protein"/>
    <property type="match status" value="1"/>
</dbReference>
<keyword evidence="1 3" id="KW-0732">Signal</keyword>
<keyword evidence="5" id="KW-1185">Reference proteome</keyword>
<dbReference type="InterPro" id="IPR035513">
    <property type="entry name" value="Invertase/methylesterase_inhib"/>
</dbReference>
<dbReference type="SMART" id="SM00856">
    <property type="entry name" value="PMEI"/>
    <property type="match status" value="1"/>
</dbReference>
<organism evidence="5 6">
    <name type="scientific">Ziziphus jujuba</name>
    <name type="common">Chinese jujube</name>
    <name type="synonym">Ziziphus sativa</name>
    <dbReference type="NCBI Taxonomy" id="326968"/>
    <lineage>
        <taxon>Eukaryota</taxon>
        <taxon>Viridiplantae</taxon>
        <taxon>Streptophyta</taxon>
        <taxon>Embryophyta</taxon>
        <taxon>Tracheophyta</taxon>
        <taxon>Spermatophyta</taxon>
        <taxon>Magnoliopsida</taxon>
        <taxon>eudicotyledons</taxon>
        <taxon>Gunneridae</taxon>
        <taxon>Pentapetalae</taxon>
        <taxon>rosids</taxon>
        <taxon>fabids</taxon>
        <taxon>Rosales</taxon>
        <taxon>Rhamnaceae</taxon>
        <taxon>Paliureae</taxon>
        <taxon>Ziziphus</taxon>
    </lineage>
</organism>
<feature type="signal peptide" evidence="3">
    <location>
        <begin position="1"/>
        <end position="25"/>
    </location>
</feature>
<accession>A0A6P3ZWK5</accession>
<dbReference type="PANTHER" id="PTHR31080">
    <property type="entry name" value="PECTINESTERASE INHIBITOR-LIKE"/>
    <property type="match status" value="1"/>
</dbReference>
<evidence type="ECO:0000313" key="6">
    <source>
        <dbReference type="RefSeq" id="XP_015877911.2"/>
    </source>
</evidence>
<feature type="domain" description="Pectinesterase inhibitor" evidence="4">
    <location>
        <begin position="38"/>
        <end position="201"/>
    </location>
</feature>
<dbReference type="GeneID" id="107414311"/>
<evidence type="ECO:0000313" key="5">
    <source>
        <dbReference type="Proteomes" id="UP001652623"/>
    </source>
</evidence>
<reference evidence="6" key="1">
    <citation type="submission" date="2025-08" db="UniProtKB">
        <authorList>
            <consortium name="RefSeq"/>
        </authorList>
    </citation>
    <scope>IDENTIFICATION</scope>
    <source>
        <tissue evidence="6">Seedling</tissue>
    </source>
</reference>
<evidence type="ECO:0000256" key="3">
    <source>
        <dbReference type="SAM" id="SignalP"/>
    </source>
</evidence>
<dbReference type="CDD" id="cd15798">
    <property type="entry name" value="PMEI-like_3"/>
    <property type="match status" value="1"/>
</dbReference>
<feature type="chain" id="PRO_5045507030" evidence="3">
    <location>
        <begin position="26"/>
        <end position="209"/>
    </location>
</feature>
<dbReference type="InParanoid" id="A0A6P3ZWK5"/>
<sequence>MEAHTFTTIFLILLANTLLLFIANAQTVSTASSSPPQSQKNFIKTACNSTTDPQFCYKSLSPLASKIQSNPKKLCIYALTQALGTTKTFSSAVKKLKKTKGITHMDAEIIDDCLNNIKDSISALQQSLSTMKALNGTDTESHLGDIRTWVSAAITDDDTCTDGFDDEEQTGTQTSSSATLKKQIKKNISAVAKSTSNALALINNLSPTY</sequence>
<evidence type="ECO:0000256" key="1">
    <source>
        <dbReference type="ARBA" id="ARBA00022729"/>
    </source>
</evidence>
<name>A0A6P3ZWK5_ZIZJJ</name>
<dbReference type="NCBIfam" id="TIGR01614">
    <property type="entry name" value="PME_inhib"/>
    <property type="match status" value="1"/>
</dbReference>
<dbReference type="SUPFAM" id="SSF101148">
    <property type="entry name" value="Plant invertase/pectin methylesterase inhibitor"/>
    <property type="match status" value="1"/>
</dbReference>
<dbReference type="AlphaFoldDB" id="A0A6P3ZWK5"/>
<evidence type="ECO:0000256" key="2">
    <source>
        <dbReference type="ARBA" id="ARBA00038471"/>
    </source>
</evidence>
<dbReference type="Proteomes" id="UP001652623">
    <property type="component" value="Chromosome 8"/>
</dbReference>
<dbReference type="InterPro" id="IPR051955">
    <property type="entry name" value="PME_Inhibitor"/>
</dbReference>
<dbReference type="KEGG" id="zju:107414311"/>
<evidence type="ECO:0000259" key="4">
    <source>
        <dbReference type="SMART" id="SM00856"/>
    </source>
</evidence>
<protein>
    <submittedName>
        <fullName evidence="6">Pectinesterase inhibitor 4</fullName>
    </submittedName>
</protein>
<dbReference type="Pfam" id="PF04043">
    <property type="entry name" value="PMEI"/>
    <property type="match status" value="1"/>
</dbReference>
<dbReference type="FunCoup" id="A0A6P3ZWK5">
    <property type="interactions" value="6"/>
</dbReference>
<proteinExistence type="inferred from homology"/>
<dbReference type="PANTHER" id="PTHR31080:SF15">
    <property type="entry name" value="INVERTASE"/>
    <property type="match status" value="1"/>
</dbReference>
<dbReference type="RefSeq" id="XP_015877911.2">
    <property type="nucleotide sequence ID" value="XM_016022425.4"/>
</dbReference>
<gene>
    <name evidence="6" type="primary">LOC107414311</name>
</gene>
<comment type="similarity">
    <text evidence="2">Belongs to the PMEI family.</text>
</comment>